<dbReference type="PROSITE" id="PS51257">
    <property type="entry name" value="PROKAR_LIPOPROTEIN"/>
    <property type="match status" value="1"/>
</dbReference>
<gene>
    <name evidence="2" type="ORF">SAMN05192557_1519</name>
</gene>
<evidence type="ECO:0000313" key="2">
    <source>
        <dbReference type="EMBL" id="SEW07795.1"/>
    </source>
</evidence>
<sequence>MRALKLIVVGVGTASLLVACNGQDASVEKNNALEETEGTASSEESVKTFVASSDTDDDEVEDHSDHPVIQASDALESYEADVTILASIDNNDPERLELYIRMVNGDSPQLHIRAEDADRTIHTDGKTYHNNGVEWVDITGDVAFEQLHRVTYKSAADLFVTLEDRLEENEEDGKLIYTYSGNDSDIHTMFEEFVGVSFGVVDTTDNENEIQIEIDSETMYITYIDFKSRGEDSQGEFSLESSVEFLEFDNVDDIEAPDVSE</sequence>
<dbReference type="Proteomes" id="UP000243605">
    <property type="component" value="Unassembled WGS sequence"/>
</dbReference>
<accession>A0A662Z400</accession>
<proteinExistence type="predicted"/>
<dbReference type="OrthoDB" id="2388603at2"/>
<organism evidence="2 3">
    <name type="scientific">Aliicoccus persicus</name>
    <dbReference type="NCBI Taxonomy" id="930138"/>
    <lineage>
        <taxon>Bacteria</taxon>
        <taxon>Bacillati</taxon>
        <taxon>Bacillota</taxon>
        <taxon>Bacilli</taxon>
        <taxon>Bacillales</taxon>
        <taxon>Staphylococcaceae</taxon>
        <taxon>Aliicoccus</taxon>
    </lineage>
</organism>
<protein>
    <submittedName>
        <fullName evidence="2">Uncharacterized protein</fullName>
    </submittedName>
</protein>
<dbReference type="EMBL" id="FOIT01000004">
    <property type="protein sequence ID" value="SEW07795.1"/>
    <property type="molecule type" value="Genomic_DNA"/>
</dbReference>
<dbReference type="AlphaFoldDB" id="A0A662Z400"/>
<dbReference type="RefSeq" id="WP_091475381.1">
    <property type="nucleotide sequence ID" value="NZ_FOIT01000004.1"/>
</dbReference>
<name>A0A662Z400_9STAP</name>
<keyword evidence="3" id="KW-1185">Reference proteome</keyword>
<evidence type="ECO:0000313" key="3">
    <source>
        <dbReference type="Proteomes" id="UP000243605"/>
    </source>
</evidence>
<reference evidence="2 3" key="1">
    <citation type="submission" date="2016-10" db="EMBL/GenBank/DDBJ databases">
        <authorList>
            <person name="Varghese N."/>
            <person name="Submissions S."/>
        </authorList>
    </citation>
    <scope>NUCLEOTIDE SEQUENCE [LARGE SCALE GENOMIC DNA]</scope>
    <source>
        <strain evidence="2 3">IBRC-M10081</strain>
    </source>
</reference>
<feature type="region of interest" description="Disordered" evidence="1">
    <location>
        <begin position="34"/>
        <end position="64"/>
    </location>
</feature>
<evidence type="ECO:0000256" key="1">
    <source>
        <dbReference type="SAM" id="MobiDB-lite"/>
    </source>
</evidence>